<dbReference type="AlphaFoldDB" id="A0A542DMB8"/>
<gene>
    <name evidence="3" type="ORF">FB471_4024</name>
</gene>
<evidence type="ECO:0000256" key="2">
    <source>
        <dbReference type="ARBA" id="ARBA00023136"/>
    </source>
</evidence>
<proteinExistence type="predicted"/>
<accession>A0A542DMB8</accession>
<evidence type="ECO:0000313" key="4">
    <source>
        <dbReference type="Proteomes" id="UP000320876"/>
    </source>
</evidence>
<protein>
    <submittedName>
        <fullName evidence="3">Mce-associated membrane protein</fullName>
    </submittedName>
</protein>
<evidence type="ECO:0000256" key="1">
    <source>
        <dbReference type="ARBA" id="ARBA00004370"/>
    </source>
</evidence>
<organism evidence="3 4">
    <name type="scientific">Amycolatopsis cihanbeyliensis</name>
    <dbReference type="NCBI Taxonomy" id="1128664"/>
    <lineage>
        <taxon>Bacteria</taxon>
        <taxon>Bacillati</taxon>
        <taxon>Actinomycetota</taxon>
        <taxon>Actinomycetes</taxon>
        <taxon>Pseudonocardiales</taxon>
        <taxon>Pseudonocardiaceae</taxon>
        <taxon>Amycolatopsis</taxon>
    </lineage>
</organism>
<name>A0A542DMB8_AMYCI</name>
<dbReference type="OrthoDB" id="5192320at2"/>
<dbReference type="PANTHER" id="PTHR37042">
    <property type="entry name" value="OUTER MEMBRANE PROTEIN RV1973"/>
    <property type="match status" value="1"/>
</dbReference>
<dbReference type="RefSeq" id="WP_141999943.1">
    <property type="nucleotide sequence ID" value="NZ_VFML01000001.1"/>
</dbReference>
<keyword evidence="2" id="KW-0472">Membrane</keyword>
<evidence type="ECO:0000313" key="3">
    <source>
        <dbReference type="EMBL" id="TQJ04241.1"/>
    </source>
</evidence>
<comment type="caution">
    <text evidence="3">The sequence shown here is derived from an EMBL/GenBank/DDBJ whole genome shotgun (WGS) entry which is preliminary data.</text>
</comment>
<comment type="subcellular location">
    <subcellularLocation>
        <location evidence="1">Membrane</location>
    </subcellularLocation>
</comment>
<dbReference type="PANTHER" id="PTHR37042:SF4">
    <property type="entry name" value="OUTER MEMBRANE PROTEIN RV1973"/>
    <property type="match status" value="1"/>
</dbReference>
<dbReference type="GO" id="GO:0016020">
    <property type="term" value="C:membrane"/>
    <property type="evidence" value="ECO:0007669"/>
    <property type="project" value="UniProtKB-SubCell"/>
</dbReference>
<sequence>MSRLRRLRRWRPWRRRPGTPVLLVLAAAVLVGLGSWFLVEARSVASGGAGGNAALVDTGLTTEVSGQVGEALERIFSYSYDDMAATERAAQDVLAGSAVEDYDLLFGQVRAKAPEQKLVLSTTVSVSGVRTLDSSRAHLLAFLDQTATRVDTGKSSATGAALSVDAERVDGRWRITELVPR</sequence>
<reference evidence="3 4" key="1">
    <citation type="submission" date="2019-06" db="EMBL/GenBank/DDBJ databases">
        <title>Sequencing the genomes of 1000 actinobacteria strains.</title>
        <authorList>
            <person name="Klenk H.-P."/>
        </authorList>
    </citation>
    <scope>NUCLEOTIDE SEQUENCE [LARGE SCALE GENOMIC DNA]</scope>
    <source>
        <strain evidence="3 4">DSM 45679</strain>
    </source>
</reference>
<dbReference type="EMBL" id="VFML01000001">
    <property type="protein sequence ID" value="TQJ04241.1"/>
    <property type="molecule type" value="Genomic_DNA"/>
</dbReference>
<keyword evidence="4" id="KW-1185">Reference proteome</keyword>
<dbReference type="Proteomes" id="UP000320876">
    <property type="component" value="Unassembled WGS sequence"/>
</dbReference>